<evidence type="ECO:0000313" key="8">
    <source>
        <dbReference type="EMBL" id="KAG7289869.1"/>
    </source>
</evidence>
<dbReference type="CDD" id="cd20339">
    <property type="entry name" value="BRcat_RBR_RNF216"/>
    <property type="match status" value="1"/>
</dbReference>
<evidence type="ECO:0008006" key="10">
    <source>
        <dbReference type="Google" id="ProtNLM"/>
    </source>
</evidence>
<dbReference type="GO" id="GO:0008270">
    <property type="term" value="F:zinc ion binding"/>
    <property type="evidence" value="ECO:0007669"/>
    <property type="project" value="UniProtKB-KW"/>
</dbReference>
<dbReference type="PANTHER" id="PTHR22770">
    <property type="entry name" value="UBIQUITIN CONJUGATING ENZYME 7 INTERACTING PROTEIN-RELATED"/>
    <property type="match status" value="1"/>
</dbReference>
<dbReference type="EMBL" id="JAHCVI010000002">
    <property type="protein sequence ID" value="KAG7289869.1"/>
    <property type="molecule type" value="Genomic_DNA"/>
</dbReference>
<feature type="compositionally biased region" description="Pro residues" evidence="7">
    <location>
        <begin position="537"/>
        <end position="546"/>
    </location>
</feature>
<comment type="pathway">
    <text evidence="1">Protein modification; protein ubiquitination.</text>
</comment>
<name>A0AAD4EZ19_9PEZI</name>
<feature type="region of interest" description="Disordered" evidence="7">
    <location>
        <begin position="676"/>
        <end position="696"/>
    </location>
</feature>
<reference evidence="8" key="1">
    <citation type="submission" date="2023-02" db="EMBL/GenBank/DDBJ databases">
        <authorList>
            <person name="Palmer J.M."/>
        </authorList>
    </citation>
    <scope>NUCLEOTIDE SEQUENCE</scope>
    <source>
        <strain evidence="8">FW57</strain>
    </source>
</reference>
<proteinExistence type="predicted"/>
<keyword evidence="2" id="KW-0479">Metal-binding</keyword>
<evidence type="ECO:0000256" key="3">
    <source>
        <dbReference type="ARBA" id="ARBA00022771"/>
    </source>
</evidence>
<dbReference type="PANTHER" id="PTHR22770:SF42">
    <property type="entry name" value="FINGER PROTEIN (ZIN), PUTATIVE (AFU_ORTHOLOGUE AFUA_4G03910)-RELATED"/>
    <property type="match status" value="1"/>
</dbReference>
<accession>A0AAD4EZ19</accession>
<feature type="compositionally biased region" description="Basic residues" evidence="7">
    <location>
        <begin position="684"/>
        <end position="693"/>
    </location>
</feature>
<comment type="caution">
    <text evidence="8">The sequence shown here is derived from an EMBL/GenBank/DDBJ whole genome shotgun (WGS) entry which is preliminary data.</text>
</comment>
<evidence type="ECO:0000256" key="6">
    <source>
        <dbReference type="SAM" id="Coils"/>
    </source>
</evidence>
<feature type="region of interest" description="Disordered" evidence="7">
    <location>
        <begin position="55"/>
        <end position="108"/>
    </location>
</feature>
<gene>
    <name evidence="8" type="ORF">NEMBOFW57_006246</name>
</gene>
<evidence type="ECO:0000256" key="4">
    <source>
        <dbReference type="ARBA" id="ARBA00022786"/>
    </source>
</evidence>
<dbReference type="Proteomes" id="UP001197093">
    <property type="component" value="Unassembled WGS sequence"/>
</dbReference>
<evidence type="ECO:0000256" key="2">
    <source>
        <dbReference type="ARBA" id="ARBA00022723"/>
    </source>
</evidence>
<feature type="region of interest" description="Disordered" evidence="7">
    <location>
        <begin position="517"/>
        <end position="546"/>
    </location>
</feature>
<dbReference type="AlphaFoldDB" id="A0AAD4EZ19"/>
<evidence type="ECO:0000313" key="9">
    <source>
        <dbReference type="Proteomes" id="UP001197093"/>
    </source>
</evidence>
<protein>
    <recommendedName>
        <fullName evidence="10">RING-type domain-containing protein</fullName>
    </recommendedName>
</protein>
<organism evidence="8 9">
    <name type="scientific">Staphylotrichum longicolle</name>
    <dbReference type="NCBI Taxonomy" id="669026"/>
    <lineage>
        <taxon>Eukaryota</taxon>
        <taxon>Fungi</taxon>
        <taxon>Dikarya</taxon>
        <taxon>Ascomycota</taxon>
        <taxon>Pezizomycotina</taxon>
        <taxon>Sordariomycetes</taxon>
        <taxon>Sordariomycetidae</taxon>
        <taxon>Sordariales</taxon>
        <taxon>Chaetomiaceae</taxon>
        <taxon>Staphylotrichum</taxon>
    </lineage>
</organism>
<evidence type="ECO:0000256" key="5">
    <source>
        <dbReference type="ARBA" id="ARBA00022833"/>
    </source>
</evidence>
<evidence type="ECO:0000256" key="1">
    <source>
        <dbReference type="ARBA" id="ARBA00004906"/>
    </source>
</evidence>
<keyword evidence="5" id="KW-0862">Zinc</keyword>
<sequence length="794" mass="88453">MLIRTHMMNPIEALKYLRKKVPDADQKFLQAIVGHGTGSERGLDQEWLDDQVRELESLSQPDNPRKARKRLRNGDNDDDDEDKYDNGGIRDRKEGGARKTKRREEENENQLRIKPKIIYEIGGQDIVDGDREGIRHYLGKNAPNRKALSNNSVINAYVELYDRETRKFNMDLEDDDTSKAIQLDGSVADEVRAARRYLRRRVMILVKQAEQFGFFLDPETDLYDFDLYGALWRKEQADDALKANPENEACPFCYYIENFEGFPKEEHPLFKCKDGDCGEVSCRLCLSWAHDGKTCEEAKMPDLAEDVREQTRQLTQLLDNAQSDGRVRNCSRCKAGIELETGCNKIRCKCNHYQWASLVAIEVEGGIRAVQDAKEKAEEELKKLLTNPERLNVRALKVASRPLQARLEKLRDDLEMKIQLADDKAYTHFDRSASSIHRKDKGKCPLYSDIHQLHCMNQVQRIVAVRNSILEHYQDRVNKKVLDDLGTKLIDKQHESWDKLIRDAKLDLAKHPFPFPWRRGGRPANVNGPPAAAQARAPPPPPPPPVAAAQAIAPLPAAAAQAIEPNGEQALAHVMQRFNAAAAQQAARRPNDPRQELSDTVMRWRQGGVPGNAHNNNAVGGGGWRVQAQAAMAQQGEGARGVGGEGHGAAVAARAPAPQVAPSGVGAQPRQLQLYGGAQAQRQRQQHPLRLRPHSQQNNNAFAHRELGMQGRSMPANQAIIHHQPAAAPPGPPLYIQPDALVLNGAANPGAYMEFMGADAHAPIDVDMMDVDMPGAFPLNGNGANAATPINIWE</sequence>
<keyword evidence="9" id="KW-1185">Reference proteome</keyword>
<feature type="compositionally biased region" description="Basic and acidic residues" evidence="7">
    <location>
        <begin position="84"/>
        <end position="108"/>
    </location>
</feature>
<dbReference type="InterPro" id="IPR051628">
    <property type="entry name" value="LUBAC_E3_Ligases"/>
</dbReference>
<feature type="coiled-coil region" evidence="6">
    <location>
        <begin position="367"/>
        <end position="424"/>
    </location>
</feature>
<keyword evidence="4" id="KW-0833">Ubl conjugation pathway</keyword>
<dbReference type="InterPro" id="IPR047545">
    <property type="entry name" value="BRcat_RBR_RNF216"/>
</dbReference>
<keyword evidence="6" id="KW-0175">Coiled coil</keyword>
<evidence type="ECO:0000256" key="7">
    <source>
        <dbReference type="SAM" id="MobiDB-lite"/>
    </source>
</evidence>
<keyword evidence="3" id="KW-0863">Zinc-finger</keyword>